<feature type="compositionally biased region" description="Basic and acidic residues" evidence="1">
    <location>
        <begin position="37"/>
        <end position="54"/>
    </location>
</feature>
<proteinExistence type="predicted"/>
<dbReference type="OrthoDB" id="170691at2157"/>
<dbReference type="Proteomes" id="UP000185936">
    <property type="component" value="Unassembled WGS sequence"/>
</dbReference>
<dbReference type="EMBL" id="FTNR01000007">
    <property type="protein sequence ID" value="SIS01765.1"/>
    <property type="molecule type" value="Genomic_DNA"/>
</dbReference>
<organism evidence="2 3">
    <name type="scientific">Natronorubrum thiooxidans</name>
    <dbReference type="NCBI Taxonomy" id="308853"/>
    <lineage>
        <taxon>Archaea</taxon>
        <taxon>Methanobacteriati</taxon>
        <taxon>Methanobacteriota</taxon>
        <taxon>Stenosarchaea group</taxon>
        <taxon>Halobacteria</taxon>
        <taxon>Halobacteriales</taxon>
        <taxon>Natrialbaceae</taxon>
        <taxon>Natronorubrum</taxon>
    </lineage>
</organism>
<evidence type="ECO:0000256" key="1">
    <source>
        <dbReference type="SAM" id="MobiDB-lite"/>
    </source>
</evidence>
<evidence type="ECO:0000313" key="2">
    <source>
        <dbReference type="EMBL" id="SIS01765.1"/>
    </source>
</evidence>
<evidence type="ECO:0000313" key="3">
    <source>
        <dbReference type="Proteomes" id="UP000185936"/>
    </source>
</evidence>
<dbReference type="AlphaFoldDB" id="A0A1N7FND6"/>
<feature type="region of interest" description="Disordered" evidence="1">
    <location>
        <begin position="30"/>
        <end position="75"/>
    </location>
</feature>
<gene>
    <name evidence="2" type="ORF">SAMN05421752_107180</name>
</gene>
<accession>A0A1N7FND6</accession>
<keyword evidence="3" id="KW-1185">Reference proteome</keyword>
<reference evidence="3" key="1">
    <citation type="submission" date="2017-01" db="EMBL/GenBank/DDBJ databases">
        <authorList>
            <person name="Varghese N."/>
            <person name="Submissions S."/>
        </authorList>
    </citation>
    <scope>NUCLEOTIDE SEQUENCE [LARGE SCALE GENOMIC DNA]</scope>
    <source>
        <strain evidence="3">type strain: HArc-</strain>
    </source>
</reference>
<protein>
    <submittedName>
        <fullName evidence="2">Uncharacterized protein</fullName>
    </submittedName>
</protein>
<sequence>MTETIKGDVEHDENARAARLRSVYLSVTGESGPLVESQREDSTTRELRTERTDKAVGPAELHGLDDAIDDPGPAD</sequence>
<dbReference type="RefSeq" id="WP_076609355.1">
    <property type="nucleotide sequence ID" value="NZ_FTNR01000007.1"/>
</dbReference>
<name>A0A1N7FND6_9EURY</name>